<keyword evidence="5 19" id="KW-0121">Carboxypeptidase</keyword>
<dbReference type="EMBL" id="JJMM01000026">
    <property type="protein sequence ID" value="KDR94090.1"/>
    <property type="molecule type" value="Genomic_DNA"/>
</dbReference>
<evidence type="ECO:0000313" key="19">
    <source>
        <dbReference type="EMBL" id="KDR94090.1"/>
    </source>
</evidence>
<keyword evidence="20" id="KW-1185">Reference proteome</keyword>
<dbReference type="PANTHER" id="PTHR21581">
    <property type="entry name" value="D-ALANYL-D-ALANINE CARBOXYPEPTIDASE"/>
    <property type="match status" value="1"/>
</dbReference>
<dbReference type="GO" id="GO:0008360">
    <property type="term" value="P:regulation of cell shape"/>
    <property type="evidence" value="ECO:0007669"/>
    <property type="project" value="UniProtKB-KW"/>
</dbReference>
<feature type="active site" description="Acyl-ester intermediate" evidence="13">
    <location>
        <position position="64"/>
    </location>
</feature>
<dbReference type="SMART" id="SM00936">
    <property type="entry name" value="PBP5_C"/>
    <property type="match status" value="1"/>
</dbReference>
<dbReference type="SUPFAM" id="SSF56601">
    <property type="entry name" value="beta-lactamase/transpeptidase-like"/>
    <property type="match status" value="1"/>
</dbReference>
<dbReference type="InterPro" id="IPR012338">
    <property type="entry name" value="Beta-lactam/transpept-like"/>
</dbReference>
<dbReference type="UniPathway" id="UPA00219"/>
<dbReference type="GO" id="GO:0006508">
    <property type="term" value="P:proteolysis"/>
    <property type="evidence" value="ECO:0007669"/>
    <property type="project" value="UniProtKB-KW"/>
</dbReference>
<gene>
    <name evidence="19" type="primary">dacB</name>
    <name evidence="19" type="ORF">CLIT_23c03620</name>
</gene>
<dbReference type="InterPro" id="IPR018044">
    <property type="entry name" value="Peptidase_S11"/>
</dbReference>
<evidence type="ECO:0000256" key="2">
    <source>
        <dbReference type="ARBA" id="ARBA00004752"/>
    </source>
</evidence>
<proteinExistence type="inferred from homology"/>
<dbReference type="RefSeq" id="WP_038267956.1">
    <property type="nucleotide sequence ID" value="NZ_JJMM01000026.1"/>
</dbReference>
<comment type="catalytic activity">
    <reaction evidence="12">
        <text>Preferential cleavage: (Ac)2-L-Lys-D-Ala-|-D-Ala. Also transpeptidation of peptidyl-alanyl moieties that are N-acyl substituents of D-alanine.</text>
        <dbReference type="EC" id="3.4.16.4"/>
    </reaction>
</comment>
<organism evidence="19 20">
    <name type="scientific">Peptoclostridium litorale DSM 5388</name>
    <dbReference type="NCBI Taxonomy" id="1121324"/>
    <lineage>
        <taxon>Bacteria</taxon>
        <taxon>Bacillati</taxon>
        <taxon>Bacillota</taxon>
        <taxon>Clostridia</taxon>
        <taxon>Peptostreptococcales</taxon>
        <taxon>Peptoclostridiaceae</taxon>
        <taxon>Peptoclostridium</taxon>
    </lineage>
</organism>
<evidence type="ECO:0000256" key="5">
    <source>
        <dbReference type="ARBA" id="ARBA00022645"/>
    </source>
</evidence>
<dbReference type="Gene3D" id="3.40.710.10">
    <property type="entry name" value="DD-peptidase/beta-lactamase superfamily"/>
    <property type="match status" value="1"/>
</dbReference>
<feature type="active site" evidence="13">
    <location>
        <position position="117"/>
    </location>
</feature>
<evidence type="ECO:0000256" key="9">
    <source>
        <dbReference type="ARBA" id="ARBA00022960"/>
    </source>
</evidence>
<keyword evidence="10" id="KW-0573">Peptidoglycan synthesis</keyword>
<dbReference type="eggNOG" id="COG1686">
    <property type="taxonomic scope" value="Bacteria"/>
</dbReference>
<dbReference type="GO" id="GO:0071555">
    <property type="term" value="P:cell wall organization"/>
    <property type="evidence" value="ECO:0007669"/>
    <property type="project" value="UniProtKB-KW"/>
</dbReference>
<keyword evidence="9" id="KW-0133">Cell shape</keyword>
<evidence type="ECO:0000256" key="6">
    <source>
        <dbReference type="ARBA" id="ARBA00022670"/>
    </source>
</evidence>
<keyword evidence="7 17" id="KW-0732">Signal</keyword>
<evidence type="ECO:0000256" key="12">
    <source>
        <dbReference type="ARBA" id="ARBA00034000"/>
    </source>
</evidence>
<dbReference type="InterPro" id="IPR037167">
    <property type="entry name" value="Peptidase_S11_C_sf"/>
</dbReference>
<evidence type="ECO:0000256" key="4">
    <source>
        <dbReference type="ARBA" id="ARBA00012448"/>
    </source>
</evidence>
<keyword evidence="16" id="KW-0812">Transmembrane</keyword>
<dbReference type="GO" id="GO:0009002">
    <property type="term" value="F:serine-type D-Ala-D-Ala carboxypeptidase activity"/>
    <property type="evidence" value="ECO:0007669"/>
    <property type="project" value="UniProtKB-EC"/>
</dbReference>
<feature type="chain" id="PRO_5001665699" description="serine-type D-Ala-D-Ala carboxypeptidase" evidence="17">
    <location>
        <begin position="25"/>
        <end position="442"/>
    </location>
</feature>
<comment type="function">
    <text evidence="1">Removes C-terminal D-alanyl residues from sugar-peptide cell wall precursors.</text>
</comment>
<dbReference type="PANTHER" id="PTHR21581:SF6">
    <property type="entry name" value="TRAFFICKING PROTEIN PARTICLE COMPLEX SUBUNIT 12"/>
    <property type="match status" value="1"/>
</dbReference>
<dbReference type="SUPFAM" id="SSF69189">
    <property type="entry name" value="Penicillin-binding protein associated domain"/>
    <property type="match status" value="1"/>
</dbReference>
<dbReference type="AlphaFoldDB" id="A0A069RCW9"/>
<evidence type="ECO:0000256" key="11">
    <source>
        <dbReference type="ARBA" id="ARBA00023316"/>
    </source>
</evidence>
<evidence type="ECO:0000256" key="15">
    <source>
        <dbReference type="RuleBase" id="RU004016"/>
    </source>
</evidence>
<keyword evidence="11" id="KW-0961">Cell wall biogenesis/degradation</keyword>
<dbReference type="Pfam" id="PF07943">
    <property type="entry name" value="PBP5_C"/>
    <property type="match status" value="1"/>
</dbReference>
<evidence type="ECO:0000313" key="20">
    <source>
        <dbReference type="Proteomes" id="UP000027946"/>
    </source>
</evidence>
<dbReference type="InterPro" id="IPR015956">
    <property type="entry name" value="Peniciliin-bd_prot_C_sf"/>
</dbReference>
<comment type="similarity">
    <text evidence="3 15">Belongs to the peptidase S11 family.</text>
</comment>
<evidence type="ECO:0000256" key="17">
    <source>
        <dbReference type="SAM" id="SignalP"/>
    </source>
</evidence>
<dbReference type="STRING" id="1121324.CLIT_23c03620"/>
<evidence type="ECO:0000256" key="13">
    <source>
        <dbReference type="PIRSR" id="PIRSR618044-1"/>
    </source>
</evidence>
<evidence type="ECO:0000256" key="14">
    <source>
        <dbReference type="PIRSR" id="PIRSR618044-2"/>
    </source>
</evidence>
<keyword evidence="16" id="KW-0472">Membrane</keyword>
<feature type="transmembrane region" description="Helical" evidence="16">
    <location>
        <begin position="401"/>
        <end position="424"/>
    </location>
</feature>
<name>A0A069RCW9_PEPLI</name>
<evidence type="ECO:0000259" key="18">
    <source>
        <dbReference type="SMART" id="SM00936"/>
    </source>
</evidence>
<dbReference type="Pfam" id="PF00768">
    <property type="entry name" value="Peptidase_S11"/>
    <property type="match status" value="1"/>
</dbReference>
<dbReference type="InterPro" id="IPR001967">
    <property type="entry name" value="Peptidase_S11_N"/>
</dbReference>
<dbReference type="InterPro" id="IPR012907">
    <property type="entry name" value="Peptidase_S11_C"/>
</dbReference>
<keyword evidence="16" id="KW-1133">Transmembrane helix</keyword>
<dbReference type="GO" id="GO:0009252">
    <property type="term" value="P:peptidoglycan biosynthetic process"/>
    <property type="evidence" value="ECO:0007669"/>
    <property type="project" value="UniProtKB-UniPathway"/>
</dbReference>
<evidence type="ECO:0000256" key="10">
    <source>
        <dbReference type="ARBA" id="ARBA00022984"/>
    </source>
</evidence>
<sequence length="442" mass="49902">MKKKIFAILMSISIVLSSIVISNAQTPAAPDITSEAGVLIDYQAKEILYNKNAFKKMYPASTTKVMTALLTLENCKNLDEIVNIDYDLSNVGGSSMYIKQGESFTVRQLLEFMLIRSANDATVALANHIGGSIDEFKDLMNNRAKELGCKTTHFNNPNGMPDENHYTSAYDLALIASEAMQHDEFRRIVKSKDVKLAPTEQTPVWRVYKNSNRFLWGTGGGNQINYRNQWINIKYDLIDGIKTGYTNAAGNCLISSGEKDGMRLVSVILKSQGSNVYLDSRTIIDFGFENYHFEQYISKDKVLGEKDIFFSKEKKLKYSLSRDIGFVVENGQTLDSLNLKYNIVLNEDIKPPLKSGDIVGYVEIYKADTLSSKENLISVSDLNSLSLLSMAKNIVLKLLKYLLILAASLISLCFMVRFVNINVLRKKRKKKNKNYKYYSKQN</sequence>
<evidence type="ECO:0000256" key="8">
    <source>
        <dbReference type="ARBA" id="ARBA00022801"/>
    </source>
</evidence>
<dbReference type="Proteomes" id="UP000027946">
    <property type="component" value="Unassembled WGS sequence"/>
</dbReference>
<accession>A0A069RCW9</accession>
<feature type="domain" description="Peptidase S11 D-Ala-D-Ala carboxypeptidase A C-terminal" evidence="18">
    <location>
        <begin position="291"/>
        <end position="384"/>
    </location>
</feature>
<comment type="caution">
    <text evidence="19">The sequence shown here is derived from an EMBL/GenBank/DDBJ whole genome shotgun (WGS) entry which is preliminary data.</text>
</comment>
<dbReference type="EC" id="3.4.16.4" evidence="4"/>
<dbReference type="Gene3D" id="2.60.410.10">
    <property type="entry name" value="D-Ala-D-Ala carboxypeptidase, C-terminal domain"/>
    <property type="match status" value="1"/>
</dbReference>
<evidence type="ECO:0000256" key="7">
    <source>
        <dbReference type="ARBA" id="ARBA00022729"/>
    </source>
</evidence>
<protein>
    <recommendedName>
        <fullName evidence="4">serine-type D-Ala-D-Ala carboxypeptidase</fullName>
        <ecNumber evidence="4">3.4.16.4</ecNumber>
    </recommendedName>
</protein>
<dbReference type="PRINTS" id="PR00725">
    <property type="entry name" value="DADACBPTASE1"/>
</dbReference>
<evidence type="ECO:0000256" key="16">
    <source>
        <dbReference type="SAM" id="Phobius"/>
    </source>
</evidence>
<evidence type="ECO:0000256" key="3">
    <source>
        <dbReference type="ARBA" id="ARBA00007164"/>
    </source>
</evidence>
<keyword evidence="6" id="KW-0645">Protease</keyword>
<feature type="signal peptide" evidence="17">
    <location>
        <begin position="1"/>
        <end position="24"/>
    </location>
</feature>
<evidence type="ECO:0000256" key="1">
    <source>
        <dbReference type="ARBA" id="ARBA00003217"/>
    </source>
</evidence>
<comment type="pathway">
    <text evidence="2">Cell wall biogenesis; peptidoglycan biosynthesis.</text>
</comment>
<keyword evidence="8 19" id="KW-0378">Hydrolase</keyword>
<feature type="binding site" evidence="14">
    <location>
        <position position="242"/>
    </location>
    <ligand>
        <name>substrate</name>
    </ligand>
</feature>
<reference evidence="19 20" key="1">
    <citation type="submission" date="2014-03" db="EMBL/GenBank/DDBJ databases">
        <title>Genome sequence of Clostridium litorale W6, DSM 5388.</title>
        <authorList>
            <person name="Poehlein A."/>
            <person name="Jagirdar A."/>
            <person name="Khonsari B."/>
            <person name="Chibani C.M."/>
            <person name="Gutierrez Gutierrez D.A."/>
            <person name="Davydova E."/>
            <person name="Alghaithi H.S."/>
            <person name="Nair K.P."/>
            <person name="Dhamotharan K."/>
            <person name="Chandran L."/>
            <person name="G W."/>
            <person name="Daniel R."/>
        </authorList>
    </citation>
    <scope>NUCLEOTIDE SEQUENCE [LARGE SCALE GENOMIC DNA]</scope>
    <source>
        <strain evidence="19 20">W6</strain>
    </source>
</reference>
<feature type="active site" description="Acyl-ester intermediate" evidence="13">
    <location>
        <position position="61"/>
    </location>
</feature>